<reference evidence="1 2" key="1">
    <citation type="submission" date="2014-06" db="EMBL/GenBank/DDBJ databases">
        <title>Draft genome sequence of Idiomarina sp. MCCC 1A10513.</title>
        <authorList>
            <person name="Du J."/>
            <person name="Lai Q."/>
            <person name="Shao Z."/>
        </authorList>
    </citation>
    <scope>NUCLEOTIDE SEQUENCE [LARGE SCALE GENOMIC DNA]</scope>
    <source>
        <strain evidence="1 2">MCCC 1A10513</strain>
    </source>
</reference>
<accession>A0A094IME6</accession>
<dbReference type="AlphaFoldDB" id="A0A094IME6"/>
<keyword evidence="2" id="KW-1185">Reference proteome</keyword>
<dbReference type="PANTHER" id="PTHR38471:SF2">
    <property type="entry name" value="FOUR HELIX BUNDLE PROTEIN"/>
    <property type="match status" value="1"/>
</dbReference>
<dbReference type="InterPro" id="IPR012657">
    <property type="entry name" value="23S_rRNA-intervening_sequence"/>
</dbReference>
<dbReference type="CDD" id="cd16377">
    <property type="entry name" value="23S_rRNA_IVP_like"/>
    <property type="match status" value="1"/>
</dbReference>
<gene>
    <name evidence="1" type="ORF">IDAT_10010</name>
</gene>
<organism evidence="1 2">
    <name type="scientific">Pseudidiomarina atlantica</name>
    <dbReference type="NCBI Taxonomy" id="1517416"/>
    <lineage>
        <taxon>Bacteria</taxon>
        <taxon>Pseudomonadati</taxon>
        <taxon>Pseudomonadota</taxon>
        <taxon>Gammaproteobacteria</taxon>
        <taxon>Alteromonadales</taxon>
        <taxon>Idiomarinaceae</taxon>
        <taxon>Pseudidiomarina</taxon>
    </lineage>
</organism>
<dbReference type="SUPFAM" id="SSF158446">
    <property type="entry name" value="IVS-encoded protein-like"/>
    <property type="match status" value="1"/>
</dbReference>
<dbReference type="EMBL" id="JPIN01000009">
    <property type="protein sequence ID" value="KFZ28327.1"/>
    <property type="molecule type" value="Genomic_DNA"/>
</dbReference>
<evidence type="ECO:0000313" key="1">
    <source>
        <dbReference type="EMBL" id="KFZ28327.1"/>
    </source>
</evidence>
<sequence length="113" mass="12843">MIAIEVGIELCVYVYALTKDFPRDERYGLTSQIRRSAVSIPSNIAEGSNRHSLKDFLRFMHIAKGSLAELETQLIIAVRLGYIDDFANDLISRVLKLINALIRSLNYRITNND</sequence>
<comment type="caution">
    <text evidence="1">The sequence shown here is derived from an EMBL/GenBank/DDBJ whole genome shotgun (WGS) entry which is preliminary data.</text>
</comment>
<evidence type="ECO:0008006" key="3">
    <source>
        <dbReference type="Google" id="ProtNLM"/>
    </source>
</evidence>
<name>A0A094IME6_9GAMM</name>
<evidence type="ECO:0000313" key="2">
    <source>
        <dbReference type="Proteomes" id="UP000053718"/>
    </source>
</evidence>
<dbReference type="NCBIfam" id="TIGR02436">
    <property type="entry name" value="four helix bundle protein"/>
    <property type="match status" value="1"/>
</dbReference>
<protein>
    <recommendedName>
        <fullName evidence="3">Four helix bundle protein</fullName>
    </recommendedName>
</protein>
<dbReference type="STRING" id="1517416.IDAT_10010"/>
<proteinExistence type="predicted"/>
<dbReference type="eggNOG" id="ENOG5032YWC">
    <property type="taxonomic scope" value="Bacteria"/>
</dbReference>
<dbReference type="Gene3D" id="1.20.1440.60">
    <property type="entry name" value="23S rRNA-intervening sequence"/>
    <property type="match status" value="1"/>
</dbReference>
<dbReference type="PANTHER" id="PTHR38471">
    <property type="entry name" value="FOUR HELIX BUNDLE PROTEIN"/>
    <property type="match status" value="1"/>
</dbReference>
<dbReference type="InterPro" id="IPR036583">
    <property type="entry name" value="23S_rRNA_IVS_sf"/>
</dbReference>
<dbReference type="Proteomes" id="UP000053718">
    <property type="component" value="Unassembled WGS sequence"/>
</dbReference>
<dbReference type="Pfam" id="PF05635">
    <property type="entry name" value="23S_rRNA_IVP"/>
    <property type="match status" value="1"/>
</dbReference>